<dbReference type="GO" id="GO:0003677">
    <property type="term" value="F:DNA binding"/>
    <property type="evidence" value="ECO:0007669"/>
    <property type="project" value="UniProtKB-KW"/>
</dbReference>
<dbReference type="NCBIfam" id="NF033788">
    <property type="entry name" value="HTH_metalloreg"/>
    <property type="match status" value="1"/>
</dbReference>
<dbReference type="SUPFAM" id="SSF46785">
    <property type="entry name" value="Winged helix' DNA-binding domain"/>
    <property type="match status" value="1"/>
</dbReference>
<keyword evidence="6" id="KW-1185">Reference proteome</keyword>
<protein>
    <submittedName>
        <fullName evidence="5">Metalloregulator ArsR/SmtB family transcription factor</fullName>
    </submittedName>
</protein>
<dbReference type="SMART" id="SM00418">
    <property type="entry name" value="HTH_ARSR"/>
    <property type="match status" value="1"/>
</dbReference>
<organism evidence="5 6">
    <name type="scientific">Flammeovirga yaeyamensis</name>
    <dbReference type="NCBI Taxonomy" id="367791"/>
    <lineage>
        <taxon>Bacteria</taxon>
        <taxon>Pseudomonadati</taxon>
        <taxon>Bacteroidota</taxon>
        <taxon>Cytophagia</taxon>
        <taxon>Cytophagales</taxon>
        <taxon>Flammeovirgaceae</taxon>
        <taxon>Flammeovirga</taxon>
    </lineage>
</organism>
<proteinExistence type="predicted"/>
<dbReference type="InterPro" id="IPR036390">
    <property type="entry name" value="WH_DNA-bd_sf"/>
</dbReference>
<keyword evidence="3" id="KW-0804">Transcription</keyword>
<dbReference type="EMBL" id="CP076132">
    <property type="protein sequence ID" value="QWG02373.1"/>
    <property type="molecule type" value="Genomic_DNA"/>
</dbReference>
<dbReference type="InterPro" id="IPR001845">
    <property type="entry name" value="HTH_ArsR_DNA-bd_dom"/>
</dbReference>
<gene>
    <name evidence="5" type="ORF">KMW28_01965</name>
</gene>
<feature type="domain" description="HTH arsR-type" evidence="4">
    <location>
        <begin position="1"/>
        <end position="96"/>
    </location>
</feature>
<dbReference type="GO" id="GO:0003700">
    <property type="term" value="F:DNA-binding transcription factor activity"/>
    <property type="evidence" value="ECO:0007669"/>
    <property type="project" value="InterPro"/>
</dbReference>
<sequence length="96" mass="10947">MEYDKAEKAAFILKTIAHPVRLRILELLDCNNRLSVSEICEKLNCEQSLTSHHLSNMKLKGILSSQREGKNIFYSLKEKAVLNIMSCLEDCECNMG</sequence>
<dbReference type="PRINTS" id="PR00778">
    <property type="entry name" value="HTHARSR"/>
</dbReference>
<dbReference type="PANTHER" id="PTHR43132">
    <property type="entry name" value="ARSENICAL RESISTANCE OPERON REPRESSOR ARSR-RELATED"/>
    <property type="match status" value="1"/>
</dbReference>
<accession>A0AAX1N8W1</accession>
<dbReference type="InterPro" id="IPR011991">
    <property type="entry name" value="ArsR-like_HTH"/>
</dbReference>
<dbReference type="Gene3D" id="1.10.10.10">
    <property type="entry name" value="Winged helix-like DNA-binding domain superfamily/Winged helix DNA-binding domain"/>
    <property type="match status" value="1"/>
</dbReference>
<evidence type="ECO:0000256" key="1">
    <source>
        <dbReference type="ARBA" id="ARBA00023015"/>
    </source>
</evidence>
<evidence type="ECO:0000256" key="2">
    <source>
        <dbReference type="ARBA" id="ARBA00023125"/>
    </source>
</evidence>
<dbReference type="InterPro" id="IPR051011">
    <property type="entry name" value="Metal_resp_trans_reg"/>
</dbReference>
<evidence type="ECO:0000259" key="4">
    <source>
        <dbReference type="PROSITE" id="PS50987"/>
    </source>
</evidence>
<dbReference type="PANTHER" id="PTHR43132:SF2">
    <property type="entry name" value="ARSENICAL RESISTANCE OPERON REPRESSOR ARSR-RELATED"/>
    <property type="match status" value="1"/>
</dbReference>
<evidence type="ECO:0000313" key="5">
    <source>
        <dbReference type="EMBL" id="QWG02373.1"/>
    </source>
</evidence>
<dbReference type="RefSeq" id="WP_066210559.1">
    <property type="nucleotide sequence ID" value="NZ_CP076132.1"/>
</dbReference>
<reference evidence="5 6" key="1">
    <citation type="submission" date="2021-05" db="EMBL/GenBank/DDBJ databases">
        <title>Comparative genomic studies on the polysaccharide-degrading batcterial strains of the Flammeovirga genus.</title>
        <authorList>
            <person name="Zewei F."/>
            <person name="Zheng Z."/>
            <person name="Yu L."/>
            <person name="Ruyue G."/>
            <person name="Yanhong M."/>
            <person name="Yuanyuan C."/>
            <person name="Jingyan G."/>
            <person name="Wenjun H."/>
        </authorList>
    </citation>
    <scope>NUCLEOTIDE SEQUENCE [LARGE SCALE GENOMIC DNA]</scope>
    <source>
        <strain evidence="5 6">NBRC:100898</strain>
    </source>
</reference>
<dbReference type="Pfam" id="PF01022">
    <property type="entry name" value="HTH_5"/>
    <property type="match status" value="1"/>
</dbReference>
<evidence type="ECO:0000256" key="3">
    <source>
        <dbReference type="ARBA" id="ARBA00023163"/>
    </source>
</evidence>
<evidence type="ECO:0000313" key="6">
    <source>
        <dbReference type="Proteomes" id="UP000678679"/>
    </source>
</evidence>
<dbReference type="CDD" id="cd00090">
    <property type="entry name" value="HTH_ARSR"/>
    <property type="match status" value="1"/>
</dbReference>
<dbReference type="AlphaFoldDB" id="A0AAX1N8W1"/>
<dbReference type="KEGG" id="fya:KMW28_01965"/>
<keyword evidence="1" id="KW-0805">Transcription regulation</keyword>
<keyword evidence="2" id="KW-0238">DNA-binding</keyword>
<dbReference type="PROSITE" id="PS50987">
    <property type="entry name" value="HTH_ARSR_2"/>
    <property type="match status" value="1"/>
</dbReference>
<dbReference type="InterPro" id="IPR036388">
    <property type="entry name" value="WH-like_DNA-bd_sf"/>
</dbReference>
<name>A0AAX1N8W1_9BACT</name>
<dbReference type="Proteomes" id="UP000678679">
    <property type="component" value="Chromosome 1"/>
</dbReference>